<dbReference type="Proteomes" id="UP000827092">
    <property type="component" value="Unassembled WGS sequence"/>
</dbReference>
<feature type="compositionally biased region" description="Basic and acidic residues" evidence="1">
    <location>
        <begin position="1"/>
        <end position="11"/>
    </location>
</feature>
<feature type="region of interest" description="Disordered" evidence="1">
    <location>
        <begin position="1"/>
        <end position="66"/>
    </location>
</feature>
<gene>
    <name evidence="2" type="ORF">JTE90_015638</name>
</gene>
<reference evidence="2 3" key="1">
    <citation type="journal article" date="2022" name="Nat. Ecol. Evol.">
        <title>A masculinizing supergene underlies an exaggerated male reproductive morph in a spider.</title>
        <authorList>
            <person name="Hendrickx F."/>
            <person name="De Corte Z."/>
            <person name="Sonet G."/>
            <person name="Van Belleghem S.M."/>
            <person name="Kostlbacher S."/>
            <person name="Vangestel C."/>
        </authorList>
    </citation>
    <scope>NUCLEOTIDE SEQUENCE [LARGE SCALE GENOMIC DNA]</scope>
    <source>
        <strain evidence="2">W744_W776</strain>
    </source>
</reference>
<evidence type="ECO:0000256" key="1">
    <source>
        <dbReference type="SAM" id="MobiDB-lite"/>
    </source>
</evidence>
<accession>A0AAV6UR33</accession>
<keyword evidence="3" id="KW-1185">Reference proteome</keyword>
<dbReference type="AlphaFoldDB" id="A0AAV6UR33"/>
<evidence type="ECO:0000313" key="2">
    <source>
        <dbReference type="EMBL" id="KAG8186700.1"/>
    </source>
</evidence>
<sequence>MYPKYSEDSPKSLKKTILVPRHTLSRPTDHPRAESADDTESAQTIIRGAPDRWPLEQNAGELPSQG</sequence>
<evidence type="ECO:0000313" key="3">
    <source>
        <dbReference type="Proteomes" id="UP000827092"/>
    </source>
</evidence>
<comment type="caution">
    <text evidence="2">The sequence shown here is derived from an EMBL/GenBank/DDBJ whole genome shotgun (WGS) entry which is preliminary data.</text>
</comment>
<protein>
    <submittedName>
        <fullName evidence="2">Uncharacterized protein</fullName>
    </submittedName>
</protein>
<name>A0AAV6UR33_9ARAC</name>
<proteinExistence type="predicted"/>
<organism evidence="2 3">
    <name type="scientific">Oedothorax gibbosus</name>
    <dbReference type="NCBI Taxonomy" id="931172"/>
    <lineage>
        <taxon>Eukaryota</taxon>
        <taxon>Metazoa</taxon>
        <taxon>Ecdysozoa</taxon>
        <taxon>Arthropoda</taxon>
        <taxon>Chelicerata</taxon>
        <taxon>Arachnida</taxon>
        <taxon>Araneae</taxon>
        <taxon>Araneomorphae</taxon>
        <taxon>Entelegynae</taxon>
        <taxon>Araneoidea</taxon>
        <taxon>Linyphiidae</taxon>
        <taxon>Erigoninae</taxon>
        <taxon>Oedothorax</taxon>
    </lineage>
</organism>
<dbReference type="EMBL" id="JAFNEN010000293">
    <property type="protein sequence ID" value="KAG8186700.1"/>
    <property type="molecule type" value="Genomic_DNA"/>
</dbReference>